<dbReference type="PANTHER" id="PTHR37845">
    <property type="entry name" value="SEQUENCE ORPHAN"/>
    <property type="match status" value="1"/>
</dbReference>
<proteinExistence type="predicted"/>
<dbReference type="InterPro" id="IPR038781">
    <property type="entry name" value="C365.16-ike"/>
</dbReference>
<dbReference type="EMBL" id="LKCN02000001">
    <property type="protein sequence ID" value="RCI17263.1"/>
    <property type="molecule type" value="Genomic_DNA"/>
</dbReference>
<reference evidence="2 3" key="1">
    <citation type="journal article" date="2015" name="BMC Genomics">
        <title>Insights from the genome of Ophiocordyceps polyrhachis-furcata to pathogenicity and host specificity in insect fungi.</title>
        <authorList>
            <person name="Wichadakul D."/>
            <person name="Kobmoo N."/>
            <person name="Ingsriswang S."/>
            <person name="Tangphatsornruang S."/>
            <person name="Chantasingh D."/>
            <person name="Luangsa-ard J.J."/>
            <person name="Eurwilaichitr L."/>
        </authorList>
    </citation>
    <scope>NUCLEOTIDE SEQUENCE [LARGE SCALE GENOMIC DNA]</scope>
    <source>
        <strain evidence="2 3">BCC 54312</strain>
    </source>
</reference>
<feature type="compositionally biased region" description="Pro residues" evidence="1">
    <location>
        <begin position="297"/>
        <end position="310"/>
    </location>
</feature>
<name>A0A367LS40_9HYPO</name>
<evidence type="ECO:0008006" key="4">
    <source>
        <dbReference type="Google" id="ProtNLM"/>
    </source>
</evidence>
<feature type="region of interest" description="Disordered" evidence="1">
    <location>
        <begin position="1"/>
        <end position="23"/>
    </location>
</feature>
<sequence length="310" mass="32525">MKSPDEPPPPPPPPPGGKKNNLPWPYLTAADTLSAAAAASTVAPAIAIIDRSIMEKASGRSPSLSASIRASLSSLGRRPHTLLFSKPSALIFLVYGGTYLTANSVDTFNSSFVRPELPPESVSSGPAKFFASSVANVGLCLVKDRAFVRLFASSSPGPAPVPLPCYALFTLRDCITIFASFNLPPRLAPYLDAHMPPALADLFSGRSAAQFLAPAAVQLISTPLHLLGLDLYARPAPTPPSLRWRAVCQNWLASAAARMCRIVPAFGLGGVINLKLRRSLMLTLESSSLSSSSSSPSPSPSPSPSRPALS</sequence>
<dbReference type="STRING" id="1330021.A0A367LS40"/>
<dbReference type="Proteomes" id="UP000253664">
    <property type="component" value="Unassembled WGS sequence"/>
</dbReference>
<protein>
    <recommendedName>
        <fullName evidence="4">Sequence orphan</fullName>
    </recommendedName>
</protein>
<feature type="compositionally biased region" description="Pro residues" evidence="1">
    <location>
        <begin position="1"/>
        <end position="16"/>
    </location>
</feature>
<gene>
    <name evidence="2" type="ORF">L249_2858</name>
</gene>
<organism evidence="2 3">
    <name type="scientific">Ophiocordyceps polyrhachis-furcata BCC 54312</name>
    <dbReference type="NCBI Taxonomy" id="1330021"/>
    <lineage>
        <taxon>Eukaryota</taxon>
        <taxon>Fungi</taxon>
        <taxon>Dikarya</taxon>
        <taxon>Ascomycota</taxon>
        <taxon>Pezizomycotina</taxon>
        <taxon>Sordariomycetes</taxon>
        <taxon>Hypocreomycetidae</taxon>
        <taxon>Hypocreales</taxon>
        <taxon>Ophiocordycipitaceae</taxon>
        <taxon>Ophiocordyceps</taxon>
    </lineage>
</organism>
<comment type="caution">
    <text evidence="2">The sequence shown here is derived from an EMBL/GenBank/DDBJ whole genome shotgun (WGS) entry which is preliminary data.</text>
</comment>
<evidence type="ECO:0000313" key="2">
    <source>
        <dbReference type="EMBL" id="RCI17263.1"/>
    </source>
</evidence>
<evidence type="ECO:0000313" key="3">
    <source>
        <dbReference type="Proteomes" id="UP000253664"/>
    </source>
</evidence>
<dbReference type="AlphaFoldDB" id="A0A367LS40"/>
<feature type="region of interest" description="Disordered" evidence="1">
    <location>
        <begin position="288"/>
        <end position="310"/>
    </location>
</feature>
<dbReference type="GO" id="GO:0005739">
    <property type="term" value="C:mitochondrion"/>
    <property type="evidence" value="ECO:0007669"/>
    <property type="project" value="TreeGrafter"/>
</dbReference>
<keyword evidence="3" id="KW-1185">Reference proteome</keyword>
<dbReference type="PANTHER" id="PTHR37845:SF1">
    <property type="entry name" value="SEQUENCE ORPHAN"/>
    <property type="match status" value="1"/>
</dbReference>
<accession>A0A367LS40</accession>
<dbReference type="OrthoDB" id="275936at2759"/>
<evidence type="ECO:0000256" key="1">
    <source>
        <dbReference type="SAM" id="MobiDB-lite"/>
    </source>
</evidence>